<evidence type="ECO:0000256" key="7">
    <source>
        <dbReference type="HAMAP-Rule" id="MF_01057"/>
    </source>
</evidence>
<sequence length="200" mass="23892">MIDISKIPTEFTPEIAKNPPKWEDIFSQKKPLELEIGTGRPHFLFERAKSISKHNIVGIEYKEQWIKQALRKIKRENIKNVHAIHGDAWILIPKLFEKNSISAIFLNFPDPWWKKRHQKRRILNANFVDLLVKKMKKDAIFFFQTDVFQIFEIYHELLASHNLLAKKELNKDIDIMANSHREKKCKEYDLPIYRALFKKL</sequence>
<dbReference type="HAMAP" id="MF_01057">
    <property type="entry name" value="tRNA_methyltr_TrmB"/>
    <property type="match status" value="1"/>
</dbReference>
<keyword evidence="3 7" id="KW-0489">Methyltransferase</keyword>
<evidence type="ECO:0000256" key="3">
    <source>
        <dbReference type="ARBA" id="ARBA00022603"/>
    </source>
</evidence>
<evidence type="ECO:0000256" key="4">
    <source>
        <dbReference type="ARBA" id="ARBA00022679"/>
    </source>
</evidence>
<evidence type="ECO:0000256" key="6">
    <source>
        <dbReference type="ARBA" id="ARBA00022694"/>
    </source>
</evidence>
<dbReference type="InterPro" id="IPR003358">
    <property type="entry name" value="tRNA_(Gua-N-7)_MeTrfase_Trmb"/>
</dbReference>
<feature type="binding site" evidence="7">
    <location>
        <position position="35"/>
    </location>
    <ligand>
        <name>S-adenosyl-L-methionine</name>
        <dbReference type="ChEBI" id="CHEBI:59789"/>
    </ligand>
</feature>
<keyword evidence="6 7" id="KW-0819">tRNA processing</keyword>
<keyword evidence="9" id="KW-1185">Reference proteome</keyword>
<reference evidence="8" key="1">
    <citation type="submission" date="2021-02" db="EMBL/GenBank/DDBJ databases">
        <title>Activity-based single-cell genomes from oceanic crustal fluid captures similar information to metagenomic and metatranscriptomic surveys with orders of magnitude less sampling.</title>
        <authorList>
            <person name="D'Angelo T.S."/>
            <person name="Orcutt B.N."/>
        </authorList>
    </citation>
    <scope>NUCLEOTIDE SEQUENCE [LARGE SCALE GENOMIC DNA]</scope>
    <source>
        <strain evidence="8">AH-315-E05</strain>
    </source>
</reference>
<dbReference type="GO" id="GO:0008176">
    <property type="term" value="F:tRNA (guanine(46)-N7)-methyltransferase activity"/>
    <property type="evidence" value="ECO:0007669"/>
    <property type="project" value="UniProtKB-EC"/>
</dbReference>
<dbReference type="PROSITE" id="PS51625">
    <property type="entry name" value="SAM_MT_TRMB"/>
    <property type="match status" value="1"/>
</dbReference>
<comment type="similarity">
    <text evidence="7">Belongs to the class I-like SAM-binding methyltransferase superfamily. TrmB family.</text>
</comment>
<dbReference type="InterPro" id="IPR029063">
    <property type="entry name" value="SAM-dependent_MTases_sf"/>
</dbReference>
<evidence type="ECO:0000256" key="5">
    <source>
        <dbReference type="ARBA" id="ARBA00022691"/>
    </source>
</evidence>
<dbReference type="CDD" id="cd02440">
    <property type="entry name" value="AdoMet_MTases"/>
    <property type="match status" value="1"/>
</dbReference>
<feature type="binding site" evidence="7">
    <location>
        <position position="87"/>
    </location>
    <ligand>
        <name>S-adenosyl-L-methionine</name>
        <dbReference type="ChEBI" id="CHEBI:59789"/>
    </ligand>
</feature>
<name>A0ABS3AWK5_9FIRM</name>
<dbReference type="Gene3D" id="3.40.50.150">
    <property type="entry name" value="Vaccinia Virus protein VP39"/>
    <property type="match status" value="1"/>
</dbReference>
<evidence type="ECO:0000313" key="8">
    <source>
        <dbReference type="EMBL" id="MBN4077324.1"/>
    </source>
</evidence>
<comment type="caution">
    <text evidence="8">The sequence shown here is derived from an EMBL/GenBank/DDBJ whole genome shotgun (WGS) entry which is preliminary data.</text>
</comment>
<dbReference type="PANTHER" id="PTHR23417">
    <property type="entry name" value="3-DEOXY-D-MANNO-OCTULOSONIC-ACID TRANSFERASE/TRNA GUANINE-N 7 - -METHYLTRANSFERASE"/>
    <property type="match status" value="1"/>
</dbReference>
<dbReference type="SUPFAM" id="SSF53335">
    <property type="entry name" value="S-adenosyl-L-methionine-dependent methyltransferases"/>
    <property type="match status" value="1"/>
</dbReference>
<dbReference type="InterPro" id="IPR055361">
    <property type="entry name" value="tRNA_methyltr_TrmB_bact"/>
</dbReference>
<feature type="binding site" evidence="7">
    <location>
        <position position="110"/>
    </location>
    <ligand>
        <name>S-adenosyl-L-methionine</name>
        <dbReference type="ChEBI" id="CHEBI:59789"/>
    </ligand>
</feature>
<dbReference type="PANTHER" id="PTHR23417:SF14">
    <property type="entry name" value="PENTACOTRIPEPTIDE-REPEAT REGION OF PRORP DOMAIN-CONTAINING PROTEIN"/>
    <property type="match status" value="1"/>
</dbReference>
<evidence type="ECO:0000313" key="9">
    <source>
        <dbReference type="Proteomes" id="UP000765003"/>
    </source>
</evidence>
<dbReference type="EC" id="2.1.1.33" evidence="7"/>
<gene>
    <name evidence="7 8" type="primary">trmB</name>
    <name evidence="8" type="ORF">JYT19_00265</name>
</gene>
<feature type="binding site" evidence="7">
    <location>
        <position position="146"/>
    </location>
    <ligand>
        <name>substrate</name>
    </ligand>
</feature>
<dbReference type="Proteomes" id="UP000765003">
    <property type="component" value="Unassembled WGS sequence"/>
</dbReference>
<dbReference type="NCBIfam" id="TIGR00091">
    <property type="entry name" value="tRNA (guanosine(46)-N7)-methyltransferase TrmB"/>
    <property type="match status" value="1"/>
</dbReference>
<dbReference type="EMBL" id="JAFITA010000002">
    <property type="protein sequence ID" value="MBN4077324.1"/>
    <property type="molecule type" value="Genomic_DNA"/>
</dbReference>
<dbReference type="Pfam" id="PF02390">
    <property type="entry name" value="Methyltransf_4"/>
    <property type="match status" value="1"/>
</dbReference>
<comment type="pathway">
    <text evidence="7">tRNA modification; N(7)-methylguanine-tRNA biosynthesis.</text>
</comment>
<keyword evidence="5 7" id="KW-0949">S-adenosyl-L-methionine</keyword>
<accession>A0ABS3AWK5</accession>
<evidence type="ECO:0000256" key="2">
    <source>
        <dbReference type="ARBA" id="ARBA00003015"/>
    </source>
</evidence>
<evidence type="ECO:0000256" key="1">
    <source>
        <dbReference type="ARBA" id="ARBA00000142"/>
    </source>
</evidence>
<keyword evidence="4 7" id="KW-0808">Transferase</keyword>
<feature type="binding site" evidence="7">
    <location>
        <position position="60"/>
    </location>
    <ligand>
        <name>S-adenosyl-L-methionine</name>
        <dbReference type="ChEBI" id="CHEBI:59789"/>
    </ligand>
</feature>
<organism evidence="8 9">
    <name type="scientific">Sulfobacillus acidophilus</name>
    <dbReference type="NCBI Taxonomy" id="53633"/>
    <lineage>
        <taxon>Bacteria</taxon>
        <taxon>Bacillati</taxon>
        <taxon>Bacillota</taxon>
        <taxon>Clostridia</taxon>
        <taxon>Eubacteriales</taxon>
        <taxon>Clostridiales Family XVII. Incertae Sedis</taxon>
        <taxon>Sulfobacillus</taxon>
    </lineage>
</organism>
<protein>
    <recommendedName>
        <fullName evidence="7">tRNA (guanine-N(7)-)-methyltransferase</fullName>
        <ecNumber evidence="7">2.1.1.33</ecNumber>
    </recommendedName>
    <alternativeName>
        <fullName evidence="7">tRNA (guanine(46)-N(7))-methyltransferase</fullName>
    </alternativeName>
    <alternativeName>
        <fullName evidence="7">tRNA(m7G46)-methyltransferase</fullName>
    </alternativeName>
</protein>
<feature type="binding site" evidence="7">
    <location>
        <position position="114"/>
    </location>
    <ligand>
        <name>substrate</name>
    </ligand>
</feature>
<comment type="catalytic activity">
    <reaction evidence="1 7">
        <text>guanosine(46) in tRNA + S-adenosyl-L-methionine = N(7)-methylguanosine(46) in tRNA + S-adenosyl-L-homocysteine</text>
        <dbReference type="Rhea" id="RHEA:42708"/>
        <dbReference type="Rhea" id="RHEA-COMP:10188"/>
        <dbReference type="Rhea" id="RHEA-COMP:10189"/>
        <dbReference type="ChEBI" id="CHEBI:57856"/>
        <dbReference type="ChEBI" id="CHEBI:59789"/>
        <dbReference type="ChEBI" id="CHEBI:74269"/>
        <dbReference type="ChEBI" id="CHEBI:74480"/>
        <dbReference type="EC" id="2.1.1.33"/>
    </reaction>
</comment>
<proteinExistence type="inferred from homology"/>
<comment type="function">
    <text evidence="2 7">Catalyzes the formation of N(7)-methylguanine at position 46 (m7G46) in tRNA.</text>
</comment>
<comment type="caution">
    <text evidence="7">Lacks conserved residue(s) required for the propagation of feature annotation.</text>
</comment>